<accession>A0A1H9SN66</accession>
<proteinExistence type="predicted"/>
<evidence type="ECO:0000313" key="3">
    <source>
        <dbReference type="Proteomes" id="UP000182471"/>
    </source>
</evidence>
<organism evidence="2 3">
    <name type="scientific">Lachnobacterium bovis</name>
    <dbReference type="NCBI Taxonomy" id="140626"/>
    <lineage>
        <taxon>Bacteria</taxon>
        <taxon>Bacillati</taxon>
        <taxon>Bacillota</taxon>
        <taxon>Clostridia</taxon>
        <taxon>Lachnospirales</taxon>
        <taxon>Lachnospiraceae</taxon>
        <taxon>Lachnobacterium</taxon>
    </lineage>
</organism>
<dbReference type="Proteomes" id="UP000182471">
    <property type="component" value="Unassembled WGS sequence"/>
</dbReference>
<gene>
    <name evidence="2" type="ORF">SAMN02910429_01264</name>
</gene>
<reference evidence="3" key="1">
    <citation type="submission" date="2016-10" db="EMBL/GenBank/DDBJ databases">
        <authorList>
            <person name="Varghese N."/>
            <person name="Submissions S."/>
        </authorList>
    </citation>
    <scope>NUCLEOTIDE SEQUENCE [LARGE SCALE GENOMIC DNA]</scope>
    <source>
        <strain evidence="3">S1b</strain>
    </source>
</reference>
<protein>
    <recommendedName>
        <fullName evidence="1">Acetyl xylan esterase domain-containing protein</fullName>
    </recommendedName>
</protein>
<dbReference type="EMBL" id="FOGW01000012">
    <property type="protein sequence ID" value="SER85813.1"/>
    <property type="molecule type" value="Genomic_DNA"/>
</dbReference>
<dbReference type="InterPro" id="IPR029058">
    <property type="entry name" value="AB_hydrolase_fold"/>
</dbReference>
<dbReference type="PANTHER" id="PTHR22946:SF0">
    <property type="entry name" value="DIENELACTONE HYDROLASE DOMAIN-CONTAINING PROTEIN"/>
    <property type="match status" value="1"/>
</dbReference>
<evidence type="ECO:0000259" key="1">
    <source>
        <dbReference type="Pfam" id="PF05448"/>
    </source>
</evidence>
<name>A0A1H9SN66_9FIRM</name>
<dbReference type="PANTHER" id="PTHR22946">
    <property type="entry name" value="DIENELACTONE HYDROLASE DOMAIN-CONTAINING PROTEIN-RELATED"/>
    <property type="match status" value="1"/>
</dbReference>
<feature type="domain" description="Acetyl xylan esterase" evidence="1">
    <location>
        <begin position="33"/>
        <end position="166"/>
    </location>
</feature>
<dbReference type="Gene3D" id="3.40.50.1820">
    <property type="entry name" value="alpha/beta hydrolase"/>
    <property type="match status" value="1"/>
</dbReference>
<dbReference type="AlphaFoldDB" id="A0A1H9SN66"/>
<keyword evidence="3" id="KW-1185">Reference proteome</keyword>
<dbReference type="InterPro" id="IPR008391">
    <property type="entry name" value="AXE1_dom"/>
</dbReference>
<dbReference type="RefSeq" id="WP_022749618.1">
    <property type="nucleotide sequence ID" value="NZ_FOGW01000012.1"/>
</dbReference>
<dbReference type="OrthoDB" id="9776685at2"/>
<sequence>MNTTINLSNTSYEKTLTYTNHVSFHIKEVTITNTYNNEKIYAKIYIPDIDGKKLPAIVLSHGYNGCGDDFETECTYFAQHGYVAVAYDFCGGSTKSRSSMPTTKMTIFTEKSDLISVFNFVKNLDYTDNSKIFLLGGSQGGFVTALAAEELSNQVSGMILYYPAFCIPDDWRQNLKEFKQLPHELDFWNMKLGQDYFESVLKINTFDEIGSFPNNVLILHGNRDAIVPLKYSNKAINLYSKAHLYVIEDEEHGFSPKGVDFAKKTVINFTNKI</sequence>
<dbReference type="Pfam" id="PF05448">
    <property type="entry name" value="AXE1"/>
    <property type="match status" value="1"/>
</dbReference>
<dbReference type="InterPro" id="IPR050261">
    <property type="entry name" value="FrsA_esterase"/>
</dbReference>
<evidence type="ECO:0000313" key="2">
    <source>
        <dbReference type="EMBL" id="SER85813.1"/>
    </source>
</evidence>
<dbReference type="SUPFAM" id="SSF53474">
    <property type="entry name" value="alpha/beta-Hydrolases"/>
    <property type="match status" value="1"/>
</dbReference>